<reference evidence="7 8" key="1">
    <citation type="submission" date="2016-03" db="EMBL/GenBank/DDBJ databases">
        <title>Genome sequence of Nesiotobacter sp. nov., a moderately halophilic alphaproteobacterium isolated from the Yellow Sea, China.</title>
        <authorList>
            <person name="Zhang G."/>
            <person name="Zhang R."/>
        </authorList>
    </citation>
    <scope>NUCLEOTIDE SEQUENCE [LARGE SCALE GENOMIC DNA]</scope>
    <source>
        <strain evidence="7 8">WB1-6</strain>
    </source>
</reference>
<evidence type="ECO:0000313" key="8">
    <source>
        <dbReference type="Proteomes" id="UP000185783"/>
    </source>
</evidence>
<keyword evidence="4" id="KW-0732">Signal</keyword>
<evidence type="ECO:0000256" key="5">
    <source>
        <dbReference type="ARBA" id="ARBA00032976"/>
    </source>
</evidence>
<comment type="function">
    <text evidence="1">Is involved in generating a small heat-stable compound (Nod), an acylated oligomer of N-acetylglucosamine, that stimulates mitosis in various plant protoplasts.</text>
</comment>
<dbReference type="STRING" id="197461.A3843_13525"/>
<dbReference type="InterPro" id="IPR051398">
    <property type="entry name" value="Polysacch_Deacetylase"/>
</dbReference>
<dbReference type="EMBL" id="LVVZ01000019">
    <property type="protein sequence ID" value="OKL43637.1"/>
    <property type="molecule type" value="Genomic_DNA"/>
</dbReference>
<dbReference type="AlphaFoldDB" id="A0A1U7JFZ3"/>
<dbReference type="GO" id="GO:0016810">
    <property type="term" value="F:hydrolase activity, acting on carbon-nitrogen (but not peptide) bonds"/>
    <property type="evidence" value="ECO:0007669"/>
    <property type="project" value="InterPro"/>
</dbReference>
<protein>
    <recommendedName>
        <fullName evidence="3">Chitooligosaccharide deacetylase</fullName>
    </recommendedName>
    <alternativeName>
        <fullName evidence="5">Nodulation protein B</fullName>
    </alternativeName>
</protein>
<comment type="caution">
    <text evidence="7">The sequence shown here is derived from an EMBL/GenBank/DDBJ whole genome shotgun (WGS) entry which is preliminary data.</text>
</comment>
<keyword evidence="8" id="KW-1185">Reference proteome</keyword>
<organism evidence="7 8">
    <name type="scientific">Pseudovibrio exalbescens</name>
    <dbReference type="NCBI Taxonomy" id="197461"/>
    <lineage>
        <taxon>Bacteria</taxon>
        <taxon>Pseudomonadati</taxon>
        <taxon>Pseudomonadota</taxon>
        <taxon>Alphaproteobacteria</taxon>
        <taxon>Hyphomicrobiales</taxon>
        <taxon>Stappiaceae</taxon>
        <taxon>Pseudovibrio</taxon>
    </lineage>
</organism>
<dbReference type="GO" id="GO:0005975">
    <property type="term" value="P:carbohydrate metabolic process"/>
    <property type="evidence" value="ECO:0007669"/>
    <property type="project" value="InterPro"/>
</dbReference>
<dbReference type="Pfam" id="PF01522">
    <property type="entry name" value="Polysacc_deac_1"/>
    <property type="match status" value="2"/>
</dbReference>
<name>A0A1U7JFZ3_9HYPH</name>
<evidence type="ECO:0000259" key="6">
    <source>
        <dbReference type="PROSITE" id="PS51677"/>
    </source>
</evidence>
<accession>A0A1U7JFZ3</accession>
<comment type="similarity">
    <text evidence="2">Belongs to the polysaccharide deacetylase family.</text>
</comment>
<proteinExistence type="inferred from homology"/>
<dbReference type="InterPro" id="IPR011330">
    <property type="entry name" value="Glyco_hydro/deAcase_b/a-brl"/>
</dbReference>
<evidence type="ECO:0000313" key="7">
    <source>
        <dbReference type="EMBL" id="OKL43637.1"/>
    </source>
</evidence>
<sequence>MLWSSGLASVLGRFTQGKGIVFTLHRVLPPSERAFQPNSLLEITPQFLEETILQVRRAGLEFVSLSEATKRLKAGADYKGPRFVALTFDDGYRDNLDVAYPILKRHEVPFTVFITSGFCDRTSELWWVALERLIERQSKLVLLDGQPVLSLDCADICAKNAAFHRARAFLMHEVDEARQRRIIRETAHHYGLDLKALAAELVLSWEELRAWNRESLVSFGAHTVSHPALERLDPAAIHAEVAQGVQRMTDELGSKPTAFAYPYGFEQAADHRAFEVLRSFEFDACVTTRAGTLTKSYSDKCFRLPRVSLNGHHQNAQMVSLFLTGVPFVLYDGLAWLKKRLRS</sequence>
<evidence type="ECO:0000256" key="1">
    <source>
        <dbReference type="ARBA" id="ARBA00003236"/>
    </source>
</evidence>
<dbReference type="InterPro" id="IPR002509">
    <property type="entry name" value="NODB_dom"/>
</dbReference>
<dbReference type="PANTHER" id="PTHR34216:SF7">
    <property type="entry name" value="POLY-BETA-1,6-N-ACETYL-D-GLUCOSAMINE N-DEACETYLASE"/>
    <property type="match status" value="1"/>
</dbReference>
<dbReference type="SUPFAM" id="SSF88713">
    <property type="entry name" value="Glycoside hydrolase/deacetylase"/>
    <property type="match status" value="1"/>
</dbReference>
<dbReference type="Proteomes" id="UP000185783">
    <property type="component" value="Unassembled WGS sequence"/>
</dbReference>
<dbReference type="PROSITE" id="PS51677">
    <property type="entry name" value="NODB"/>
    <property type="match status" value="1"/>
</dbReference>
<evidence type="ECO:0000256" key="3">
    <source>
        <dbReference type="ARBA" id="ARBA00020071"/>
    </source>
</evidence>
<evidence type="ECO:0000256" key="4">
    <source>
        <dbReference type="ARBA" id="ARBA00022729"/>
    </source>
</evidence>
<dbReference type="PANTHER" id="PTHR34216">
    <property type="match status" value="1"/>
</dbReference>
<dbReference type="Gene3D" id="3.20.20.370">
    <property type="entry name" value="Glycoside hydrolase/deacetylase"/>
    <property type="match status" value="1"/>
</dbReference>
<gene>
    <name evidence="7" type="ORF">A3843_13525</name>
</gene>
<evidence type="ECO:0000256" key="2">
    <source>
        <dbReference type="ARBA" id="ARBA00010973"/>
    </source>
</evidence>
<feature type="domain" description="NodB homology" evidence="6">
    <location>
        <begin position="82"/>
        <end position="343"/>
    </location>
</feature>